<feature type="compositionally biased region" description="Polar residues" evidence="1">
    <location>
        <begin position="100"/>
        <end position="110"/>
    </location>
</feature>
<organism>
    <name type="scientific">Ixodes scapularis</name>
    <name type="common">Black-legged tick</name>
    <name type="synonym">Deer tick</name>
    <dbReference type="NCBI Taxonomy" id="6945"/>
    <lineage>
        <taxon>Eukaryota</taxon>
        <taxon>Metazoa</taxon>
        <taxon>Ecdysozoa</taxon>
        <taxon>Arthropoda</taxon>
        <taxon>Chelicerata</taxon>
        <taxon>Arachnida</taxon>
        <taxon>Acari</taxon>
        <taxon>Parasitiformes</taxon>
        <taxon>Ixodida</taxon>
        <taxon>Ixodoidea</taxon>
        <taxon>Ixodidae</taxon>
        <taxon>Ixodinae</taxon>
        <taxon>Ixodes</taxon>
    </lineage>
</organism>
<dbReference type="OrthoDB" id="10396585at2759"/>
<gene>
    <name evidence="2" type="ORF">IscW_ISCW018086</name>
</gene>
<feature type="non-terminal residue" evidence="2">
    <location>
        <position position="548"/>
    </location>
</feature>
<keyword evidence="4" id="KW-1185">Reference proteome</keyword>
<evidence type="ECO:0000313" key="2">
    <source>
        <dbReference type="EMBL" id="EEC04983.1"/>
    </source>
</evidence>
<feature type="region of interest" description="Disordered" evidence="1">
    <location>
        <begin position="1"/>
        <end position="33"/>
    </location>
</feature>
<dbReference type="VEuPathDB" id="VectorBase:ISCI018086"/>
<evidence type="ECO:0007829" key="5">
    <source>
        <dbReference type="PeptideAtlas" id="B7PEG1"/>
    </source>
</evidence>
<feature type="compositionally biased region" description="Low complexity" evidence="1">
    <location>
        <begin position="276"/>
        <end position="285"/>
    </location>
</feature>
<feature type="region of interest" description="Disordered" evidence="1">
    <location>
        <begin position="50"/>
        <end position="548"/>
    </location>
</feature>
<feature type="compositionally biased region" description="Polar residues" evidence="1">
    <location>
        <begin position="259"/>
        <end position="275"/>
    </location>
</feature>
<feature type="compositionally biased region" description="Basic and acidic residues" evidence="1">
    <location>
        <begin position="301"/>
        <end position="315"/>
    </location>
</feature>
<accession>B7PEG1</accession>
<dbReference type="VEuPathDB" id="VectorBase:ISCP_005766"/>
<dbReference type="HOGENOM" id="CLU_497485_0_0_1"/>
<dbReference type="EnsemblMetazoa" id="ISCW018086-RA">
    <property type="protein sequence ID" value="ISCW018086-PA"/>
    <property type="gene ID" value="ISCW018086"/>
</dbReference>
<feature type="compositionally biased region" description="Basic residues" evidence="1">
    <location>
        <begin position="192"/>
        <end position="213"/>
    </location>
</feature>
<reference evidence="3" key="2">
    <citation type="submission" date="2020-05" db="UniProtKB">
        <authorList>
            <consortium name="EnsemblMetazoa"/>
        </authorList>
    </citation>
    <scope>IDENTIFICATION</scope>
    <source>
        <strain evidence="3">wikel</strain>
    </source>
</reference>
<protein>
    <submittedName>
        <fullName evidence="2 3">Uncharacterized protein</fullName>
    </submittedName>
</protein>
<keyword evidence="5" id="KW-1267">Proteomics identification</keyword>
<dbReference type="VEuPathDB" id="VectorBase:ISCW018086"/>
<dbReference type="EMBL" id="ABJB011137848">
    <property type="status" value="NOT_ANNOTATED_CDS"/>
    <property type="molecule type" value="Genomic_DNA"/>
</dbReference>
<evidence type="ECO:0000313" key="3">
    <source>
        <dbReference type="EnsemblMetazoa" id="ISCW018086-PA"/>
    </source>
</evidence>
<dbReference type="InParanoid" id="B7PEG1"/>
<evidence type="ECO:0000313" key="4">
    <source>
        <dbReference type="Proteomes" id="UP000001555"/>
    </source>
</evidence>
<proteinExistence type="evidence at protein level"/>
<dbReference type="PaxDb" id="6945-B7PEG1"/>
<feature type="compositionally biased region" description="Polar residues" evidence="1">
    <location>
        <begin position="328"/>
        <end position="338"/>
    </location>
</feature>
<feature type="compositionally biased region" description="Basic and acidic residues" evidence="1">
    <location>
        <begin position="341"/>
        <end position="358"/>
    </location>
</feature>
<feature type="compositionally biased region" description="Low complexity" evidence="1">
    <location>
        <begin position="532"/>
        <end position="542"/>
    </location>
</feature>
<dbReference type="AlphaFoldDB" id="B7PEG1"/>
<feature type="compositionally biased region" description="Basic residues" evidence="1">
    <location>
        <begin position="54"/>
        <end position="63"/>
    </location>
</feature>
<reference evidence="2 4" key="1">
    <citation type="submission" date="2008-03" db="EMBL/GenBank/DDBJ databases">
        <title>Annotation of Ixodes scapularis.</title>
        <authorList>
            <consortium name="Ixodes scapularis Genome Project Consortium"/>
            <person name="Caler E."/>
            <person name="Hannick L.I."/>
            <person name="Bidwell S."/>
            <person name="Joardar V."/>
            <person name="Thiagarajan M."/>
            <person name="Amedeo P."/>
            <person name="Galinsky K.J."/>
            <person name="Schobel S."/>
            <person name="Inman J."/>
            <person name="Hostetler J."/>
            <person name="Miller J."/>
            <person name="Hammond M."/>
            <person name="Megy K."/>
            <person name="Lawson D."/>
            <person name="Kodira C."/>
            <person name="Sutton G."/>
            <person name="Meyer J."/>
            <person name="Hill C.A."/>
            <person name="Birren B."/>
            <person name="Nene V."/>
            <person name="Collins F."/>
            <person name="Alarcon-Chaidez F."/>
            <person name="Wikel S."/>
            <person name="Strausberg R."/>
        </authorList>
    </citation>
    <scope>NUCLEOTIDE SEQUENCE [LARGE SCALE GENOMIC DNA]</scope>
    <source>
        <strain evidence="4">Wikel</strain>
        <strain evidence="2">Wikel colony</strain>
    </source>
</reference>
<evidence type="ECO:0000256" key="1">
    <source>
        <dbReference type="SAM" id="MobiDB-lite"/>
    </source>
</evidence>
<dbReference type="Proteomes" id="UP000001555">
    <property type="component" value="Unassembled WGS sequence"/>
</dbReference>
<dbReference type="EMBL" id="DS695319">
    <property type="protein sequence ID" value="EEC04983.1"/>
    <property type="molecule type" value="Genomic_DNA"/>
</dbReference>
<feature type="compositionally biased region" description="Basic and acidic residues" evidence="1">
    <location>
        <begin position="72"/>
        <end position="87"/>
    </location>
</feature>
<feature type="compositionally biased region" description="Polar residues" evidence="1">
    <location>
        <begin position="148"/>
        <end position="158"/>
    </location>
</feature>
<feature type="compositionally biased region" description="Polar residues" evidence="1">
    <location>
        <begin position="375"/>
        <end position="400"/>
    </location>
</feature>
<name>B7PEG1_IXOSC</name>
<sequence length="548" mass="59227">MRVGPGGNADTTDCMIDSELISDSSNPAVDPETFLQTFLNPEYICDGEEDARANKKHVRKKRPRSELSPSKKLQDSKMASESEESKSENAAASPVKSLQLRRSPTKISSGRNHRVAASGEGRPRERLLSCHSVDGERVVASPEKTCRASLSSDNSETATRLRRKKESPMELPPGKARTVSTSSLEQDDVSTKKKHAHTSRGRQATKRSPRALRHAGSLPQEKSPAKSGATLYVRLKDSEPQKSDSSSSDDDNGNAEVISVNTSSEDSADGANNETESFSSSQESQHGNQASSATEAAKSPGESRHREMASKRTETDDSDSSAAPVGSIQLSQVSTNDSDSSENKTADSESDEPHDRGKMLSFKDAFCGKTRSNKESLTTPGASKSGIQKETSDAQKASCSSRDKDVHARPPKNTSASAVLRTPARQRSQSPRLRPRSSRQSAIKARRKLIRTPEKEEEGLPESKSGKPRRMMTPSDDSDSDPDFGLGKKKTLIVFKPRTANFGSSCVEKSRQLTVGSGDEADTSQGSRKPSKLSLSQKQSSQACLNET</sequence>
<feature type="compositionally biased region" description="Basic and acidic residues" evidence="1">
    <location>
        <begin position="121"/>
        <end position="137"/>
    </location>
</feature>